<keyword evidence="9" id="KW-1185">Reference proteome</keyword>
<dbReference type="OrthoDB" id="9808833at2"/>
<evidence type="ECO:0000313" key="8">
    <source>
        <dbReference type="EMBL" id="SEF60696.1"/>
    </source>
</evidence>
<evidence type="ECO:0000313" key="9">
    <source>
        <dbReference type="Proteomes" id="UP000236728"/>
    </source>
</evidence>
<dbReference type="InterPro" id="IPR011545">
    <property type="entry name" value="DEAD/DEAH_box_helicase_dom"/>
</dbReference>
<dbReference type="Proteomes" id="UP000236728">
    <property type="component" value="Unassembled WGS sequence"/>
</dbReference>
<feature type="domain" description="Helicase C-terminal" evidence="7">
    <location>
        <begin position="212"/>
        <end position="384"/>
    </location>
</feature>
<dbReference type="PROSITE" id="PS51192">
    <property type="entry name" value="HELICASE_ATP_BIND_1"/>
    <property type="match status" value="1"/>
</dbReference>
<dbReference type="Gene3D" id="1.20.120.1080">
    <property type="match status" value="1"/>
</dbReference>
<dbReference type="InterPro" id="IPR027417">
    <property type="entry name" value="P-loop_NTPase"/>
</dbReference>
<sequence>MTSSRTWPNNSPCSDKTVSRRPSLPIDALLDEIVVAIARSPNVVLEAAPGAGKTTRVPPALLPHVDGEILVLEPRRIAARLAARRVAYELHEEPGETVGYQVRFENVSGPRTRLRFLTEGVLTRRLLTDRELRGVSLVILDEFHERHLDTDLALALLRRLQQTTRPDLKLLVMSATLDTAPIAHFLGDAPVLRSEGRIFPLAIEHLPYSPAPLEQQIASAVDQAARTSTGHTLVFLPGAAEIRRANTTCDPIARRFDLELLPLHGDLTPVEQDRAVAPSTKRKVILATNVAESSITIDGVTTVIDSGLARIATVSPWTGLPTLEVARISQASARQRAGRAGRTGPGVVLRLYPEEDLRQRAAHDLPEILRADLSQLALALRVLGIAHMQQLEWLDHPPQVAMEAAAALLDRMGATGQQAAEIARYPLPPRLARVLVEGQHRKVPHNACVAVALLSTRSESSDLLRSVDHPPSEPRFQQQLAQLLRVSKAPRVAEHDDDALLQSLLAGFPDRVARMRSGKQLLLANGTSAELSSEPPQYEFLLALDAEDRKDKPLPLVRIFSRVEPEWLLDLFPDALRETKELAWHRTGERVEEVSALWYDQLVLSESRGVPTDREAAATLLADKALEAGIARFADAEAVDQLMARIEFAGLAAASLETVLRELCDDLRSFAELRNLTASSLLPLLEQRAGNRLNELAPAALRLQGGKQAKVHYERGKPPWISSRLQDFFGMAETPRIGPDHVPVVLHLLAPNMRAVQTTSDLAGFWERLYPAVRRELMRRYPRHKWPEDPR</sequence>
<dbReference type="Pfam" id="PF08482">
    <property type="entry name" value="HrpB_C"/>
    <property type="match status" value="1"/>
</dbReference>
<dbReference type="NCBIfam" id="TIGR01970">
    <property type="entry name" value="DEAH_box_HrpB"/>
    <property type="match status" value="1"/>
</dbReference>
<dbReference type="PANTHER" id="PTHR43519">
    <property type="entry name" value="ATP-DEPENDENT RNA HELICASE HRPB"/>
    <property type="match status" value="1"/>
</dbReference>
<dbReference type="Pfam" id="PF00270">
    <property type="entry name" value="DEAD"/>
    <property type="match status" value="1"/>
</dbReference>
<dbReference type="PIRSF" id="PIRSF005496">
    <property type="entry name" value="ATP_hel_hrpB"/>
    <property type="match status" value="1"/>
</dbReference>
<evidence type="ECO:0000256" key="2">
    <source>
        <dbReference type="ARBA" id="ARBA00022801"/>
    </source>
</evidence>
<dbReference type="CDD" id="cd18791">
    <property type="entry name" value="SF2_C_RHA"/>
    <property type="match status" value="1"/>
</dbReference>
<dbReference type="FunFam" id="3.40.50.300:FF:002125">
    <property type="entry name" value="ATP-dependent helicase HrpB"/>
    <property type="match status" value="1"/>
</dbReference>
<keyword evidence="2" id="KW-0378">Hydrolase</keyword>
<feature type="domain" description="Helicase ATP-binding" evidence="6">
    <location>
        <begin position="34"/>
        <end position="195"/>
    </location>
</feature>
<proteinExistence type="predicted"/>
<feature type="region of interest" description="Disordered" evidence="5">
    <location>
        <begin position="1"/>
        <end position="20"/>
    </location>
</feature>
<name>A0A1H5TD24_9BACT</name>
<gene>
    <name evidence="8" type="ORF">SAMN05421819_0564</name>
</gene>
<accession>A0A1H5TD24</accession>
<dbReference type="AlphaFoldDB" id="A0A1H5TD24"/>
<dbReference type="PANTHER" id="PTHR43519:SF1">
    <property type="entry name" value="ATP-DEPENDENT RNA HELICASE HRPB"/>
    <property type="match status" value="1"/>
</dbReference>
<feature type="compositionally biased region" description="Polar residues" evidence="5">
    <location>
        <begin position="1"/>
        <end position="16"/>
    </location>
</feature>
<keyword evidence="3 8" id="KW-0347">Helicase</keyword>
<dbReference type="InterPro" id="IPR014001">
    <property type="entry name" value="Helicase_ATP-bd"/>
</dbReference>
<dbReference type="SMART" id="SM00487">
    <property type="entry name" value="DEXDc"/>
    <property type="match status" value="1"/>
</dbReference>
<keyword evidence="4" id="KW-0067">ATP-binding</keyword>
<protein>
    <submittedName>
        <fullName evidence="8">ATP-dependent helicase HrpB</fullName>
    </submittedName>
</protein>
<dbReference type="SMART" id="SM00490">
    <property type="entry name" value="HELICc"/>
    <property type="match status" value="1"/>
</dbReference>
<evidence type="ECO:0000256" key="1">
    <source>
        <dbReference type="ARBA" id="ARBA00022741"/>
    </source>
</evidence>
<dbReference type="GO" id="GO:0003676">
    <property type="term" value="F:nucleic acid binding"/>
    <property type="evidence" value="ECO:0007669"/>
    <property type="project" value="InterPro"/>
</dbReference>
<organism evidence="8 9">
    <name type="scientific">Bryocella elongata</name>
    <dbReference type="NCBI Taxonomy" id="863522"/>
    <lineage>
        <taxon>Bacteria</taxon>
        <taxon>Pseudomonadati</taxon>
        <taxon>Acidobacteriota</taxon>
        <taxon>Terriglobia</taxon>
        <taxon>Terriglobales</taxon>
        <taxon>Acidobacteriaceae</taxon>
        <taxon>Bryocella</taxon>
    </lineage>
</organism>
<dbReference type="EMBL" id="FNVA01000001">
    <property type="protein sequence ID" value="SEF60696.1"/>
    <property type="molecule type" value="Genomic_DNA"/>
</dbReference>
<evidence type="ECO:0000256" key="4">
    <source>
        <dbReference type="ARBA" id="ARBA00022840"/>
    </source>
</evidence>
<dbReference type="Pfam" id="PF00271">
    <property type="entry name" value="Helicase_C"/>
    <property type="match status" value="1"/>
</dbReference>
<dbReference type="RefSeq" id="WP_103931480.1">
    <property type="nucleotide sequence ID" value="NZ_FNVA01000001.1"/>
</dbReference>
<dbReference type="GO" id="GO:0005524">
    <property type="term" value="F:ATP binding"/>
    <property type="evidence" value="ECO:0007669"/>
    <property type="project" value="UniProtKB-KW"/>
</dbReference>
<dbReference type="GO" id="GO:0004386">
    <property type="term" value="F:helicase activity"/>
    <property type="evidence" value="ECO:0007669"/>
    <property type="project" value="UniProtKB-KW"/>
</dbReference>
<keyword evidence="1" id="KW-0547">Nucleotide-binding</keyword>
<dbReference type="Gene3D" id="3.40.50.300">
    <property type="entry name" value="P-loop containing nucleotide triphosphate hydrolases"/>
    <property type="match status" value="2"/>
</dbReference>
<reference evidence="8 9" key="1">
    <citation type="submission" date="2016-10" db="EMBL/GenBank/DDBJ databases">
        <authorList>
            <person name="de Groot N.N."/>
        </authorList>
    </citation>
    <scope>NUCLEOTIDE SEQUENCE [LARGE SCALE GENOMIC DNA]</scope>
    <source>
        <strain evidence="8 9">DSM 22489</strain>
    </source>
</reference>
<dbReference type="InterPro" id="IPR013689">
    <property type="entry name" value="RNA_helicase_ATP-dep_HrpB_C"/>
</dbReference>
<evidence type="ECO:0000256" key="3">
    <source>
        <dbReference type="ARBA" id="ARBA00022806"/>
    </source>
</evidence>
<dbReference type="PROSITE" id="PS51194">
    <property type="entry name" value="HELICASE_CTER"/>
    <property type="match status" value="1"/>
</dbReference>
<evidence type="ECO:0000256" key="5">
    <source>
        <dbReference type="SAM" id="MobiDB-lite"/>
    </source>
</evidence>
<evidence type="ECO:0000259" key="7">
    <source>
        <dbReference type="PROSITE" id="PS51194"/>
    </source>
</evidence>
<evidence type="ECO:0000259" key="6">
    <source>
        <dbReference type="PROSITE" id="PS51192"/>
    </source>
</evidence>
<dbReference type="InterPro" id="IPR010225">
    <property type="entry name" value="HrpB"/>
</dbReference>
<dbReference type="GO" id="GO:0016787">
    <property type="term" value="F:hydrolase activity"/>
    <property type="evidence" value="ECO:0007669"/>
    <property type="project" value="UniProtKB-KW"/>
</dbReference>
<dbReference type="SUPFAM" id="SSF52540">
    <property type="entry name" value="P-loop containing nucleoside triphosphate hydrolases"/>
    <property type="match status" value="1"/>
</dbReference>
<dbReference type="InterPro" id="IPR001650">
    <property type="entry name" value="Helicase_C-like"/>
</dbReference>